<dbReference type="InterPro" id="IPR041698">
    <property type="entry name" value="Methyltransf_25"/>
</dbReference>
<sequence length="517" mass="56036">MIPATTSPAVTERLAAFLGAPADRLEDEFVRLADTVWGKEGTGDAVEHTPTLVALLDTVDERRRGYLAVLLGLLAESEHPATDGPVTAAVRAGLDRYLELLRASGANTPLTVALVYLLSHFPESRERILSVARREELALDHHDLSRLERALRRLDPGSPDLGRCWPSPAAWRLNDDERDFDRTWIEALTAEQLTVNWDNDTRTVLAYAGMRAYWAVRHGVPEETAHPMAPAPEATTAPGTDPEAFARHGAVLRCPVCRGGLSFGGGSVRCTACPAVHPLAGGLLDLSAGTTHSAAGPEDTTADLLQKLAAMPSMGVYYESVLRPAFLRIAGMNWGNAVSQEDEDAYIVRHTRPVDGPCLDLAAGAGRWTAVLADAVGDERLIAQDMALPMLNTLRRRLPRVPAVVASALTLPYDDAVFGAVNCWNALQAFPEQADVAIAEIGRVLKPGGTFTLMTFRWADDAVDRYFQESHHFPSRPAGMLLFEREEIGKWLADAGLTVREESGPGSFVFITAVKEA</sequence>
<comment type="caution">
    <text evidence="2">The sequence shown here is derived from an EMBL/GenBank/DDBJ whole genome shotgun (WGS) entry which is preliminary data.</text>
</comment>
<dbReference type="SUPFAM" id="SSF53335">
    <property type="entry name" value="S-adenosyl-L-methionine-dependent methyltransferases"/>
    <property type="match status" value="1"/>
</dbReference>
<organism evidence="2 3">
    <name type="scientific">Streptomyces alkaliphilus</name>
    <dbReference type="NCBI Taxonomy" id="1472722"/>
    <lineage>
        <taxon>Bacteria</taxon>
        <taxon>Bacillati</taxon>
        <taxon>Actinomycetota</taxon>
        <taxon>Actinomycetes</taxon>
        <taxon>Kitasatosporales</taxon>
        <taxon>Streptomycetaceae</taxon>
        <taxon>Streptomyces</taxon>
    </lineage>
</organism>
<dbReference type="AlphaFoldDB" id="A0A7W3TEH2"/>
<reference evidence="3" key="1">
    <citation type="submission" date="2019-10" db="EMBL/GenBank/DDBJ databases">
        <title>Streptomyces sp. nov., a novel actinobacterium isolated from alkaline environment.</title>
        <authorList>
            <person name="Golinska P."/>
        </authorList>
    </citation>
    <scope>NUCLEOTIDE SEQUENCE [LARGE SCALE GENOMIC DNA]</scope>
    <source>
        <strain evidence="3">DSM 42118</strain>
    </source>
</reference>
<name>A0A7W3TEH2_9ACTN</name>
<evidence type="ECO:0000313" key="3">
    <source>
        <dbReference type="Proteomes" id="UP000538929"/>
    </source>
</evidence>
<dbReference type="CDD" id="cd02440">
    <property type="entry name" value="AdoMet_MTases"/>
    <property type="match status" value="1"/>
</dbReference>
<accession>A0A7W3TEH2</accession>
<keyword evidence="2" id="KW-0489">Methyltransferase</keyword>
<evidence type="ECO:0000259" key="1">
    <source>
        <dbReference type="Pfam" id="PF13649"/>
    </source>
</evidence>
<keyword evidence="2" id="KW-0808">Transferase</keyword>
<dbReference type="Gene3D" id="3.40.50.150">
    <property type="entry name" value="Vaccinia Virus protein VP39"/>
    <property type="match status" value="1"/>
</dbReference>
<evidence type="ECO:0000313" key="2">
    <source>
        <dbReference type="EMBL" id="MBB0245374.1"/>
    </source>
</evidence>
<dbReference type="PANTHER" id="PTHR43591:SF24">
    <property type="entry name" value="2-METHOXY-6-POLYPRENYL-1,4-BENZOQUINOL METHYLASE, MITOCHONDRIAL"/>
    <property type="match status" value="1"/>
</dbReference>
<dbReference type="Proteomes" id="UP000538929">
    <property type="component" value="Unassembled WGS sequence"/>
</dbReference>
<protein>
    <submittedName>
        <fullName evidence="2">Methyltransferase domain-containing protein</fullName>
    </submittedName>
</protein>
<keyword evidence="3" id="KW-1185">Reference proteome</keyword>
<dbReference type="InterPro" id="IPR029063">
    <property type="entry name" value="SAM-dependent_MTases_sf"/>
</dbReference>
<proteinExistence type="predicted"/>
<dbReference type="GO" id="GO:0008168">
    <property type="term" value="F:methyltransferase activity"/>
    <property type="evidence" value="ECO:0007669"/>
    <property type="project" value="UniProtKB-KW"/>
</dbReference>
<gene>
    <name evidence="2" type="ORF">FNQ90_15020</name>
</gene>
<dbReference type="GO" id="GO:0032259">
    <property type="term" value="P:methylation"/>
    <property type="evidence" value="ECO:0007669"/>
    <property type="project" value="UniProtKB-KW"/>
</dbReference>
<dbReference type="EMBL" id="VKHT01000472">
    <property type="protein sequence ID" value="MBB0245374.1"/>
    <property type="molecule type" value="Genomic_DNA"/>
</dbReference>
<dbReference type="PANTHER" id="PTHR43591">
    <property type="entry name" value="METHYLTRANSFERASE"/>
    <property type="match status" value="1"/>
</dbReference>
<feature type="domain" description="Methyltransferase" evidence="1">
    <location>
        <begin position="359"/>
        <end position="449"/>
    </location>
</feature>
<dbReference type="Pfam" id="PF13649">
    <property type="entry name" value="Methyltransf_25"/>
    <property type="match status" value="1"/>
</dbReference>
<dbReference type="RefSeq" id="WP_182606869.1">
    <property type="nucleotide sequence ID" value="NZ_VKHT01000472.1"/>
</dbReference>